<keyword evidence="9 10" id="KW-0998">Cell outer membrane</keyword>
<dbReference type="InterPro" id="IPR037066">
    <property type="entry name" value="Plug_dom_sf"/>
</dbReference>
<evidence type="ECO:0000256" key="2">
    <source>
        <dbReference type="ARBA" id="ARBA00022448"/>
    </source>
</evidence>
<keyword evidence="5" id="KW-0732">Signal</keyword>
<evidence type="ECO:0000256" key="5">
    <source>
        <dbReference type="ARBA" id="ARBA00022729"/>
    </source>
</evidence>
<keyword evidence="6 11" id="KW-0798">TonB box</keyword>
<evidence type="ECO:0000259" key="12">
    <source>
        <dbReference type="Pfam" id="PF00593"/>
    </source>
</evidence>
<keyword evidence="4 10" id="KW-0812">Transmembrane</keyword>
<dbReference type="SUPFAM" id="SSF56935">
    <property type="entry name" value="Porins"/>
    <property type="match status" value="1"/>
</dbReference>
<evidence type="ECO:0000256" key="6">
    <source>
        <dbReference type="ARBA" id="ARBA00023077"/>
    </source>
</evidence>
<dbReference type="InterPro" id="IPR000531">
    <property type="entry name" value="Beta-barrel_TonB"/>
</dbReference>
<dbReference type="PANTHER" id="PTHR30069:SF29">
    <property type="entry name" value="HEMOGLOBIN AND HEMOGLOBIN-HAPTOGLOBIN-BINDING PROTEIN 1-RELATED"/>
    <property type="match status" value="1"/>
</dbReference>
<dbReference type="GO" id="GO:0009279">
    <property type="term" value="C:cell outer membrane"/>
    <property type="evidence" value="ECO:0007669"/>
    <property type="project" value="UniProtKB-SubCell"/>
</dbReference>
<dbReference type="Pfam" id="PF00593">
    <property type="entry name" value="TonB_dep_Rec_b-barrel"/>
    <property type="match status" value="1"/>
</dbReference>
<accession>A0A6I6K577</accession>
<dbReference type="InterPro" id="IPR012910">
    <property type="entry name" value="Plug_dom"/>
</dbReference>
<reference evidence="14 15" key="1">
    <citation type="submission" date="2019-11" db="EMBL/GenBank/DDBJ databases">
        <authorList>
            <person name="Zheng R.K."/>
            <person name="Sun C.M."/>
        </authorList>
    </citation>
    <scope>NUCLEOTIDE SEQUENCE [LARGE SCALE GENOMIC DNA]</scope>
    <source>
        <strain evidence="14 15">WC007</strain>
    </source>
</reference>
<dbReference type="Gene3D" id="2.170.130.10">
    <property type="entry name" value="TonB-dependent receptor, plug domain"/>
    <property type="match status" value="1"/>
</dbReference>
<evidence type="ECO:0000256" key="11">
    <source>
        <dbReference type="RuleBase" id="RU003357"/>
    </source>
</evidence>
<dbReference type="RefSeq" id="WP_158870016.1">
    <property type="nucleotide sequence ID" value="NZ_CP046401.1"/>
</dbReference>
<keyword evidence="2 10" id="KW-0813">Transport</keyword>
<gene>
    <name evidence="14" type="ORF">GM418_24930</name>
</gene>
<dbReference type="InterPro" id="IPR039426">
    <property type="entry name" value="TonB-dep_rcpt-like"/>
</dbReference>
<sequence length="660" mass="74940">MDKLTTAIYFLIVTSGFLFSGSHVFSQTDSTTFYTRSLYQLSQTKIASEKKTEQTISKASTTIRVVTKEQIEAGAYLTLEDILVGLPGFQFRDIMGLNSYSFLRGLPRQNNSILVYIDGVQINELNSGGYYGGGQYNLANVERIEIMYGPASVIYGTNAISGVINIITKNPGKGESLLASVGAGAFNTYQTDITYSNSNDRLGLQLSAMYKTTEKANLTNGNNDNYWDDDLEIFETDYAFDAKLILKNLTFGVNYQNRRSSTTSYNPSVNTIYKGFGTLWNLQLVNTYAKHNKLFSDKVEWNTTLYNRNATVLANSVKEVTDTGQIGYYRPNNLLGVESFLEVKPSEDFSIVTGFLSQYENLAKGYSTTSSNEYYIQPRKPKSPDQTSDFLAGIFLQLDYSFQKYWQFTVGSRYEYSTSYREVFTPRASLLFNKNKYSGKLIFAQAFRAPKPWDFTDGIGNPGLDPEKFRSFEISNTLFITDNFKTDLQIYYNRLYNGIVKVYAADNADFYWNNSGNTETKGMELSTNLVHNNVNFFGSYTYNLTADKNGEQVAEIAPHTGVLGANYSFSKHLNVGLRTFYFGKRKNPKVIKATNSEYIEPAVVVDLNISLLNYKNKNIQFVLKNLTNKEYYHTSNLIPDRYRQAQRFFLLKLSYKIEKL</sequence>
<proteinExistence type="inferred from homology"/>
<evidence type="ECO:0000256" key="9">
    <source>
        <dbReference type="ARBA" id="ARBA00023237"/>
    </source>
</evidence>
<protein>
    <submittedName>
        <fullName evidence="14">TonB-dependent receptor</fullName>
    </submittedName>
</protein>
<dbReference type="PROSITE" id="PS52016">
    <property type="entry name" value="TONB_DEPENDENT_REC_3"/>
    <property type="match status" value="1"/>
</dbReference>
<name>A0A6I6K577_9BACT</name>
<evidence type="ECO:0000256" key="8">
    <source>
        <dbReference type="ARBA" id="ARBA00023170"/>
    </source>
</evidence>
<keyword evidence="8 14" id="KW-0675">Receptor</keyword>
<dbReference type="GO" id="GO:0015344">
    <property type="term" value="F:siderophore uptake transmembrane transporter activity"/>
    <property type="evidence" value="ECO:0007669"/>
    <property type="project" value="TreeGrafter"/>
</dbReference>
<dbReference type="Pfam" id="PF07715">
    <property type="entry name" value="Plug"/>
    <property type="match status" value="1"/>
</dbReference>
<dbReference type="Proteomes" id="UP000428260">
    <property type="component" value="Chromosome"/>
</dbReference>
<keyword evidence="3 10" id="KW-1134">Transmembrane beta strand</keyword>
<keyword evidence="15" id="KW-1185">Reference proteome</keyword>
<dbReference type="Gene3D" id="2.40.170.20">
    <property type="entry name" value="TonB-dependent receptor, beta-barrel domain"/>
    <property type="match status" value="1"/>
</dbReference>
<dbReference type="InterPro" id="IPR036942">
    <property type="entry name" value="Beta-barrel_TonB_sf"/>
</dbReference>
<feature type="domain" description="TonB-dependent receptor-like beta-barrel" evidence="12">
    <location>
        <begin position="188"/>
        <end position="626"/>
    </location>
</feature>
<dbReference type="GO" id="GO:0044718">
    <property type="term" value="P:siderophore transmembrane transport"/>
    <property type="evidence" value="ECO:0007669"/>
    <property type="project" value="TreeGrafter"/>
</dbReference>
<feature type="domain" description="TonB-dependent receptor plug" evidence="13">
    <location>
        <begin position="57"/>
        <end position="163"/>
    </location>
</feature>
<comment type="subcellular location">
    <subcellularLocation>
        <location evidence="1 10">Cell outer membrane</location>
        <topology evidence="1 10">Multi-pass membrane protein</topology>
    </subcellularLocation>
</comment>
<dbReference type="EMBL" id="CP046401">
    <property type="protein sequence ID" value="QGY46783.1"/>
    <property type="molecule type" value="Genomic_DNA"/>
</dbReference>
<keyword evidence="7 10" id="KW-0472">Membrane</keyword>
<evidence type="ECO:0000256" key="10">
    <source>
        <dbReference type="PROSITE-ProRule" id="PRU01360"/>
    </source>
</evidence>
<evidence type="ECO:0000256" key="1">
    <source>
        <dbReference type="ARBA" id="ARBA00004571"/>
    </source>
</evidence>
<evidence type="ECO:0000259" key="13">
    <source>
        <dbReference type="Pfam" id="PF07715"/>
    </source>
</evidence>
<evidence type="ECO:0000313" key="15">
    <source>
        <dbReference type="Proteomes" id="UP000428260"/>
    </source>
</evidence>
<evidence type="ECO:0000313" key="14">
    <source>
        <dbReference type="EMBL" id="QGY46783.1"/>
    </source>
</evidence>
<evidence type="ECO:0000256" key="4">
    <source>
        <dbReference type="ARBA" id="ARBA00022692"/>
    </source>
</evidence>
<dbReference type="AlphaFoldDB" id="A0A6I6K577"/>
<comment type="similarity">
    <text evidence="10 11">Belongs to the TonB-dependent receptor family.</text>
</comment>
<evidence type="ECO:0000256" key="7">
    <source>
        <dbReference type="ARBA" id="ARBA00023136"/>
    </source>
</evidence>
<organism evidence="14 15">
    <name type="scientific">Maribellus comscasis</name>
    <dbReference type="NCBI Taxonomy" id="2681766"/>
    <lineage>
        <taxon>Bacteria</taxon>
        <taxon>Pseudomonadati</taxon>
        <taxon>Bacteroidota</taxon>
        <taxon>Bacteroidia</taxon>
        <taxon>Marinilabiliales</taxon>
        <taxon>Prolixibacteraceae</taxon>
        <taxon>Maribellus</taxon>
    </lineage>
</organism>
<dbReference type="PANTHER" id="PTHR30069">
    <property type="entry name" value="TONB-DEPENDENT OUTER MEMBRANE RECEPTOR"/>
    <property type="match status" value="1"/>
</dbReference>
<evidence type="ECO:0000256" key="3">
    <source>
        <dbReference type="ARBA" id="ARBA00022452"/>
    </source>
</evidence>
<dbReference type="KEGG" id="mcos:GM418_24930"/>